<dbReference type="PANTHER" id="PTHR33823">
    <property type="entry name" value="RNA POLYMERASE-BINDING TRANSCRIPTION FACTOR DKSA-RELATED"/>
    <property type="match status" value="1"/>
</dbReference>
<protein>
    <submittedName>
        <fullName evidence="6">TraR/DksA C4-type zinc finger protein</fullName>
    </submittedName>
</protein>
<sequence length="201" mass="23714">MDKKLLEYYRKKLLRERESILDVIHGDKEMEFTNSREEFSSELSFYDNHPADQGSEMNDIMRGKALKENEISLINKIDKALTSIDNKEYGICKHCGKNINKERLEVVPYAIYCVDCQNEISVKEGLKGDISINSNRDYDYRELNEPYGLGYKREDAMNQLQSFNKIKNLEDYYEEDDDENDYEVEWIEKISNQQYKAGLPD</sequence>
<dbReference type="EMBL" id="JAHLQL010000001">
    <property type="protein sequence ID" value="MBU5590781.1"/>
    <property type="molecule type" value="Genomic_DNA"/>
</dbReference>
<accession>A0ABS6EX25</accession>
<evidence type="ECO:0000256" key="3">
    <source>
        <dbReference type="ARBA" id="ARBA00022833"/>
    </source>
</evidence>
<keyword evidence="7" id="KW-1185">Reference proteome</keyword>
<reference evidence="6 7" key="1">
    <citation type="submission" date="2021-06" db="EMBL/GenBank/DDBJ databases">
        <authorList>
            <person name="Sun Q."/>
            <person name="Li D."/>
        </authorList>
    </citation>
    <scope>NUCLEOTIDE SEQUENCE [LARGE SCALE GENOMIC DNA]</scope>
    <source>
        <strain evidence="6 7">MSJ-4</strain>
    </source>
</reference>
<dbReference type="Pfam" id="PF01258">
    <property type="entry name" value="zf-dskA_traR"/>
    <property type="match status" value="1"/>
</dbReference>
<organism evidence="6 7">
    <name type="scientific">Clostridium simiarum</name>
    <dbReference type="NCBI Taxonomy" id="2841506"/>
    <lineage>
        <taxon>Bacteria</taxon>
        <taxon>Bacillati</taxon>
        <taxon>Bacillota</taxon>
        <taxon>Clostridia</taxon>
        <taxon>Eubacteriales</taxon>
        <taxon>Clostridiaceae</taxon>
        <taxon>Clostridium</taxon>
    </lineage>
</organism>
<feature type="domain" description="Zinc finger DksA/TraR C4-type" evidence="5">
    <location>
        <begin position="88"/>
        <end position="119"/>
    </location>
</feature>
<gene>
    <name evidence="6" type="ORF">KQI89_03310</name>
</gene>
<evidence type="ECO:0000256" key="2">
    <source>
        <dbReference type="ARBA" id="ARBA00022771"/>
    </source>
</evidence>
<keyword evidence="3" id="KW-0862">Zinc</keyword>
<dbReference type="PROSITE" id="PS51128">
    <property type="entry name" value="ZF_DKSA_2"/>
    <property type="match status" value="1"/>
</dbReference>
<keyword evidence="2" id="KW-0863">Zinc-finger</keyword>
<evidence type="ECO:0000256" key="1">
    <source>
        <dbReference type="ARBA" id="ARBA00022723"/>
    </source>
</evidence>
<dbReference type="PANTHER" id="PTHR33823:SF4">
    <property type="entry name" value="GENERAL STRESS PROTEIN 16O"/>
    <property type="match status" value="1"/>
</dbReference>
<feature type="zinc finger region" description="dksA C4-type" evidence="4">
    <location>
        <begin position="92"/>
        <end position="116"/>
    </location>
</feature>
<evidence type="ECO:0000259" key="5">
    <source>
        <dbReference type="Pfam" id="PF01258"/>
    </source>
</evidence>
<evidence type="ECO:0000256" key="4">
    <source>
        <dbReference type="PROSITE-ProRule" id="PRU00510"/>
    </source>
</evidence>
<evidence type="ECO:0000313" key="7">
    <source>
        <dbReference type="Proteomes" id="UP000736583"/>
    </source>
</evidence>
<proteinExistence type="predicted"/>
<dbReference type="InterPro" id="IPR000962">
    <property type="entry name" value="Znf_DskA_TraR"/>
</dbReference>
<comment type="caution">
    <text evidence="6">The sequence shown here is derived from an EMBL/GenBank/DDBJ whole genome shotgun (WGS) entry which is preliminary data.</text>
</comment>
<keyword evidence="1" id="KW-0479">Metal-binding</keyword>
<name>A0ABS6EX25_9CLOT</name>
<evidence type="ECO:0000313" key="6">
    <source>
        <dbReference type="EMBL" id="MBU5590781.1"/>
    </source>
</evidence>
<dbReference type="RefSeq" id="WP_216455888.1">
    <property type="nucleotide sequence ID" value="NZ_JAHLQL010000001.1"/>
</dbReference>
<dbReference type="Proteomes" id="UP000736583">
    <property type="component" value="Unassembled WGS sequence"/>
</dbReference>